<feature type="region of interest" description="Disordered" evidence="16">
    <location>
        <begin position="1025"/>
        <end position="1053"/>
    </location>
</feature>
<evidence type="ECO:0000256" key="11">
    <source>
        <dbReference type="ARBA" id="ARBA00023034"/>
    </source>
</evidence>
<keyword evidence="6 15" id="KW-0808">Transferase</keyword>
<keyword evidence="11" id="KW-0333">Golgi apparatus</keyword>
<dbReference type="PANTHER" id="PTHR10013:SF0">
    <property type="entry name" value="GENERAL VESICULAR TRANSPORT FACTOR P115"/>
    <property type="match status" value="1"/>
</dbReference>
<dbReference type="GO" id="GO:0005829">
    <property type="term" value="C:cytosol"/>
    <property type="evidence" value="ECO:0007669"/>
    <property type="project" value="UniProtKB-SubCell"/>
</dbReference>
<dbReference type="PANTHER" id="PTHR10013">
    <property type="entry name" value="GENERAL VESICULAR TRANSPORT FACTOR P115"/>
    <property type="match status" value="1"/>
</dbReference>
<evidence type="ECO:0000313" key="21">
    <source>
        <dbReference type="EMBL" id="EFW98969.1"/>
    </source>
</evidence>
<evidence type="ECO:0000256" key="8">
    <source>
        <dbReference type="ARBA" id="ARBA00022723"/>
    </source>
</evidence>
<evidence type="ECO:0000256" key="15">
    <source>
        <dbReference type="PROSITE-ProRule" id="PRU01015"/>
    </source>
</evidence>
<feature type="region of interest" description="Disordered" evidence="16">
    <location>
        <begin position="826"/>
        <end position="867"/>
    </location>
</feature>
<dbReference type="InterPro" id="IPR016024">
    <property type="entry name" value="ARM-type_fold"/>
</dbReference>
<comment type="catalytic activity">
    <reaction evidence="13">
        <text>L-arginyl-[protein] + 2 S-adenosyl-L-methionine = N(omega),N(omega)-dimethyl-L-arginyl-[protein] + 2 S-adenosyl-L-homocysteine + 2 H(+)</text>
        <dbReference type="Rhea" id="RHEA:48096"/>
        <dbReference type="Rhea" id="RHEA-COMP:10532"/>
        <dbReference type="Rhea" id="RHEA-COMP:11991"/>
        <dbReference type="ChEBI" id="CHEBI:15378"/>
        <dbReference type="ChEBI" id="CHEBI:29965"/>
        <dbReference type="ChEBI" id="CHEBI:57856"/>
        <dbReference type="ChEBI" id="CHEBI:59789"/>
        <dbReference type="ChEBI" id="CHEBI:61897"/>
        <dbReference type="EC" id="2.1.1.319"/>
    </reaction>
    <physiologicalReaction direction="left-to-right" evidence="13">
        <dbReference type="Rhea" id="RHEA:48097"/>
    </physiologicalReaction>
</comment>
<dbReference type="eggNOG" id="KOG0946">
    <property type="taxonomic scope" value="Eukaryota"/>
</dbReference>
<evidence type="ECO:0000256" key="7">
    <source>
        <dbReference type="ARBA" id="ARBA00022691"/>
    </source>
</evidence>
<evidence type="ECO:0000259" key="19">
    <source>
        <dbReference type="Pfam" id="PF21137"/>
    </source>
</evidence>
<dbReference type="Gene3D" id="2.70.160.11">
    <property type="entry name" value="Hnrnp arginine n-methyltransferase1"/>
    <property type="match status" value="1"/>
</dbReference>
<feature type="domain" description="Protein arginine N-methyltransferase" evidence="20">
    <location>
        <begin position="1199"/>
        <end position="1383"/>
    </location>
</feature>
<feature type="compositionally biased region" description="Basic and acidic residues" evidence="16">
    <location>
        <begin position="982"/>
        <end position="998"/>
    </location>
</feature>
<dbReference type="GeneID" id="25978075"/>
<evidence type="ECO:0000256" key="2">
    <source>
        <dbReference type="ARBA" id="ARBA00004555"/>
    </source>
</evidence>
<dbReference type="Pfam" id="PF22528">
    <property type="entry name" value="PRMT_C"/>
    <property type="match status" value="1"/>
</dbReference>
<evidence type="ECO:0000256" key="4">
    <source>
        <dbReference type="ARBA" id="ARBA00022490"/>
    </source>
</evidence>
<dbReference type="GO" id="GO:0048211">
    <property type="term" value="P:Golgi vesicle docking"/>
    <property type="evidence" value="ECO:0007669"/>
    <property type="project" value="TreeGrafter"/>
</dbReference>
<evidence type="ECO:0000256" key="1">
    <source>
        <dbReference type="ARBA" id="ARBA00004514"/>
    </source>
</evidence>
<dbReference type="InterPro" id="IPR055135">
    <property type="entry name" value="PRMT_dom"/>
</dbReference>
<dbReference type="STRING" id="655863.F0XTD2"/>
<keyword evidence="9" id="KW-0863">Zinc-finger</keyword>
<dbReference type="HOGENOM" id="CLU_003923_0_0_1"/>
<protein>
    <recommendedName>
        <fullName evidence="3">type I protein arginine methyltransferase</fullName>
        <ecNumber evidence="3">2.1.1.319</ecNumber>
    </recommendedName>
</protein>
<dbReference type="CDD" id="cd02440">
    <property type="entry name" value="AdoMet_MTases"/>
    <property type="match status" value="1"/>
</dbReference>
<evidence type="ECO:0000256" key="5">
    <source>
        <dbReference type="ARBA" id="ARBA00022603"/>
    </source>
</evidence>
<evidence type="ECO:0000256" key="3">
    <source>
        <dbReference type="ARBA" id="ARBA00011925"/>
    </source>
</evidence>
<name>F0XTD2_GROCL</name>
<feature type="domain" description="Vesicle tethering protein Uso1/P115-like head" evidence="17">
    <location>
        <begin position="277"/>
        <end position="561"/>
    </location>
</feature>
<comment type="subcellular location">
    <subcellularLocation>
        <location evidence="1">Cytoplasm</location>
        <location evidence="1">Cytosol</location>
    </subcellularLocation>
    <subcellularLocation>
        <location evidence="2">Golgi apparatus</location>
    </subcellularLocation>
</comment>
<dbReference type="GO" id="GO:0000139">
    <property type="term" value="C:Golgi membrane"/>
    <property type="evidence" value="ECO:0007669"/>
    <property type="project" value="InterPro"/>
</dbReference>
<evidence type="ECO:0000256" key="16">
    <source>
        <dbReference type="SAM" id="MobiDB-lite"/>
    </source>
</evidence>
<organism evidence="22">
    <name type="scientific">Grosmannia clavigera (strain kw1407 / UAMH 11150)</name>
    <name type="common">Blue stain fungus</name>
    <name type="synonym">Graphiocladiella clavigera</name>
    <dbReference type="NCBI Taxonomy" id="655863"/>
    <lineage>
        <taxon>Eukaryota</taxon>
        <taxon>Fungi</taxon>
        <taxon>Dikarya</taxon>
        <taxon>Ascomycota</taxon>
        <taxon>Pezizomycotina</taxon>
        <taxon>Sordariomycetes</taxon>
        <taxon>Sordariomycetidae</taxon>
        <taxon>Ophiostomatales</taxon>
        <taxon>Ophiostomataceae</taxon>
        <taxon>Leptographium</taxon>
    </lineage>
</organism>
<dbReference type="Pfam" id="PF21137">
    <property type="entry name" value="ANM3_C2H2_Zf"/>
    <property type="match status" value="1"/>
</dbReference>
<evidence type="ECO:0000256" key="12">
    <source>
        <dbReference type="ARBA" id="ARBA00023054"/>
    </source>
</evidence>
<evidence type="ECO:0000259" key="17">
    <source>
        <dbReference type="Pfam" id="PF04869"/>
    </source>
</evidence>
<dbReference type="FunCoup" id="F0XTD2">
    <property type="interactions" value="239"/>
</dbReference>
<dbReference type="Pfam" id="PF04869">
    <property type="entry name" value="Uso1_p115_head"/>
    <property type="match status" value="1"/>
</dbReference>
<keyword evidence="4" id="KW-0963">Cytoplasm</keyword>
<evidence type="ECO:0000313" key="22">
    <source>
        <dbReference type="Proteomes" id="UP000007796"/>
    </source>
</evidence>
<dbReference type="OrthoDB" id="198977at2759"/>
<dbReference type="SUPFAM" id="SSF48371">
    <property type="entry name" value="ARM repeat"/>
    <property type="match status" value="1"/>
</dbReference>
<dbReference type="GO" id="GO:0032259">
    <property type="term" value="P:methylation"/>
    <property type="evidence" value="ECO:0007669"/>
    <property type="project" value="UniProtKB-KW"/>
</dbReference>
<dbReference type="GO" id="GO:0035242">
    <property type="term" value="F:protein-arginine omega-N asymmetric methyltransferase activity"/>
    <property type="evidence" value="ECO:0007669"/>
    <property type="project" value="UniProtKB-EC"/>
</dbReference>
<dbReference type="SUPFAM" id="SSF57667">
    <property type="entry name" value="beta-beta-alpha zinc fingers"/>
    <property type="match status" value="1"/>
</dbReference>
<dbReference type="PROSITE" id="PS51678">
    <property type="entry name" value="SAM_MT_PRMT"/>
    <property type="match status" value="1"/>
</dbReference>
<feature type="region of interest" description="Disordered" evidence="16">
    <location>
        <begin position="968"/>
        <end position="999"/>
    </location>
</feature>
<dbReference type="InterPro" id="IPR006955">
    <property type="entry name" value="Uso1_p115_C"/>
</dbReference>
<dbReference type="GO" id="GO:0006886">
    <property type="term" value="P:intracellular protein transport"/>
    <property type="evidence" value="ECO:0007669"/>
    <property type="project" value="InterPro"/>
</dbReference>
<dbReference type="Gene3D" id="1.25.10.10">
    <property type="entry name" value="Leucine-rich Repeat Variant"/>
    <property type="match status" value="2"/>
</dbReference>
<comment type="catalytic activity">
    <reaction evidence="14">
        <text>L-arginyl-[protein] + S-adenosyl-L-methionine = N(omega)-methyl-L-arginyl-[protein] + S-adenosyl-L-homocysteine + H(+)</text>
        <dbReference type="Rhea" id="RHEA:48100"/>
        <dbReference type="Rhea" id="RHEA-COMP:10532"/>
        <dbReference type="Rhea" id="RHEA-COMP:11990"/>
        <dbReference type="ChEBI" id="CHEBI:15378"/>
        <dbReference type="ChEBI" id="CHEBI:29965"/>
        <dbReference type="ChEBI" id="CHEBI:57856"/>
        <dbReference type="ChEBI" id="CHEBI:59789"/>
        <dbReference type="ChEBI" id="CHEBI:65280"/>
    </reaction>
    <physiologicalReaction direction="left-to-right" evidence="14">
        <dbReference type="Rhea" id="RHEA:48101"/>
    </physiologicalReaction>
</comment>
<dbReference type="InterPro" id="IPR036236">
    <property type="entry name" value="Znf_C2H2_sf"/>
</dbReference>
<evidence type="ECO:0000256" key="13">
    <source>
        <dbReference type="ARBA" id="ARBA00047384"/>
    </source>
</evidence>
<dbReference type="InterPro" id="IPR029063">
    <property type="entry name" value="SAM-dependent_MTases_sf"/>
</dbReference>
<dbReference type="Gene3D" id="3.40.50.150">
    <property type="entry name" value="Vaccinia Virus protein VP39"/>
    <property type="match status" value="1"/>
</dbReference>
<feature type="domain" description="Protein arginine N-methyltransferase 3-like C2H2 zinc finger" evidence="19">
    <location>
        <begin position="903"/>
        <end position="946"/>
    </location>
</feature>
<dbReference type="GO" id="GO:0048280">
    <property type="term" value="P:vesicle fusion with Golgi apparatus"/>
    <property type="evidence" value="ECO:0007669"/>
    <property type="project" value="InterPro"/>
</dbReference>
<evidence type="ECO:0000256" key="6">
    <source>
        <dbReference type="ARBA" id="ARBA00022679"/>
    </source>
</evidence>
<keyword evidence="7 15" id="KW-0949">S-adenosyl-L-methionine</keyword>
<dbReference type="GO" id="GO:0012507">
    <property type="term" value="C:ER to Golgi transport vesicle membrane"/>
    <property type="evidence" value="ECO:0007669"/>
    <property type="project" value="TreeGrafter"/>
</dbReference>
<dbReference type="GO" id="GO:0005795">
    <property type="term" value="C:Golgi stack"/>
    <property type="evidence" value="ECO:0007669"/>
    <property type="project" value="TreeGrafter"/>
</dbReference>
<evidence type="ECO:0000259" key="18">
    <source>
        <dbReference type="Pfam" id="PF04871"/>
    </source>
</evidence>
<dbReference type="FunFam" id="2.70.160.11:FF:000016">
    <property type="entry name" value="Protein arginine methyltransferase RmtB"/>
    <property type="match status" value="1"/>
</dbReference>
<dbReference type="GO" id="GO:0006888">
    <property type="term" value="P:endoplasmic reticulum to Golgi vesicle-mediated transport"/>
    <property type="evidence" value="ECO:0007669"/>
    <property type="project" value="TreeGrafter"/>
</dbReference>
<dbReference type="EMBL" id="GL630006">
    <property type="protein sequence ID" value="EFW98969.1"/>
    <property type="molecule type" value="Genomic_DNA"/>
</dbReference>
<dbReference type="InterPro" id="IPR024095">
    <property type="entry name" value="Vesicle_P115"/>
</dbReference>
<keyword evidence="12" id="KW-0175">Coiled coil</keyword>
<keyword evidence="10" id="KW-0862">Zinc</keyword>
<dbReference type="Pfam" id="PF04871">
    <property type="entry name" value="Uso1_p115_C"/>
    <property type="match status" value="1"/>
</dbReference>
<dbReference type="InterPro" id="IPR011989">
    <property type="entry name" value="ARM-like"/>
</dbReference>
<dbReference type="InterPro" id="IPR049482">
    <property type="entry name" value="ANM3-like_C2H2_Zf"/>
</dbReference>
<evidence type="ECO:0000256" key="10">
    <source>
        <dbReference type="ARBA" id="ARBA00022833"/>
    </source>
</evidence>
<dbReference type="FunFam" id="3.40.50.150:FF:000003">
    <property type="entry name" value="Blast:Protein arginine N-methyltransferase 1"/>
    <property type="match status" value="1"/>
</dbReference>
<feature type="domain" description="Uso1/p115-like vesicle tethering protein C-terminal" evidence="18">
    <location>
        <begin position="725"/>
        <end position="846"/>
    </location>
</feature>
<reference evidence="21 22" key="1">
    <citation type="journal article" date="2011" name="Proc. Natl. Acad. Sci. U.S.A.">
        <title>Genome and transcriptome analyses of the mountain pine beetle-fungal symbiont Grosmannia clavigera, a lodgepole pine pathogen.</title>
        <authorList>
            <person name="DiGuistini S."/>
            <person name="Wang Y."/>
            <person name="Liao N.Y."/>
            <person name="Taylor G."/>
            <person name="Tanguay P."/>
            <person name="Feau N."/>
            <person name="Henrissat B."/>
            <person name="Chan S.K."/>
            <person name="Hesse-Orce U."/>
            <person name="Alamouti S.M."/>
            <person name="Tsui C.K.M."/>
            <person name="Docking R.T."/>
            <person name="Levasseur A."/>
            <person name="Haridas S."/>
            <person name="Robertson G."/>
            <person name="Birol I."/>
            <person name="Holt R.A."/>
            <person name="Marra M.A."/>
            <person name="Hamelin R.C."/>
            <person name="Hirst M."/>
            <person name="Jones S.J.M."/>
            <person name="Bohlmann J."/>
            <person name="Breuil C."/>
        </authorList>
    </citation>
    <scope>NUCLEOTIDE SEQUENCE [LARGE SCALE GENOMIC DNA]</scope>
    <source>
        <strain evidence="22">kw1407 / UAMH 11150</strain>
    </source>
</reference>
<gene>
    <name evidence="21" type="ORF">CMQ_4821</name>
</gene>
<feature type="compositionally biased region" description="Acidic residues" evidence="16">
    <location>
        <begin position="833"/>
        <end position="867"/>
    </location>
</feature>
<dbReference type="Pfam" id="PF06325">
    <property type="entry name" value="PrmA"/>
    <property type="match status" value="1"/>
</dbReference>
<keyword evidence="22" id="KW-1185">Reference proteome</keyword>
<dbReference type="InParanoid" id="F0XTD2"/>
<dbReference type="GO" id="GO:0008270">
    <property type="term" value="F:zinc ion binding"/>
    <property type="evidence" value="ECO:0007669"/>
    <property type="project" value="UniProtKB-KW"/>
</dbReference>
<dbReference type="InterPro" id="IPR006953">
    <property type="entry name" value="Vesicle_Uso1_P115_head"/>
</dbReference>
<dbReference type="EC" id="2.1.1.319" evidence="3"/>
<dbReference type="GO" id="GO:0005783">
    <property type="term" value="C:endoplasmic reticulum"/>
    <property type="evidence" value="ECO:0007669"/>
    <property type="project" value="TreeGrafter"/>
</dbReference>
<evidence type="ECO:0000256" key="9">
    <source>
        <dbReference type="ARBA" id="ARBA00022771"/>
    </source>
</evidence>
<accession>F0XTD2</accession>
<keyword evidence="5 15" id="KW-0489">Methyltransferase</keyword>
<dbReference type="RefSeq" id="XP_014168452.1">
    <property type="nucleotide sequence ID" value="XM_014312977.1"/>
</dbReference>
<evidence type="ECO:0000259" key="20">
    <source>
        <dbReference type="Pfam" id="PF22528"/>
    </source>
</evidence>
<keyword evidence="8" id="KW-0479">Metal-binding</keyword>
<dbReference type="InterPro" id="IPR025799">
    <property type="entry name" value="Arg_MeTrfase"/>
</dbReference>
<dbReference type="SUPFAM" id="SSF53335">
    <property type="entry name" value="S-adenosyl-L-methionine-dependent methyltransferases"/>
    <property type="match status" value="1"/>
</dbReference>
<dbReference type="Proteomes" id="UP000007796">
    <property type="component" value="Unassembled WGS sequence"/>
</dbReference>
<proteinExistence type="predicted"/>
<dbReference type="eggNOG" id="KOG1499">
    <property type="taxonomic scope" value="Eukaryota"/>
</dbReference>
<sequence>MFASIATAPAKQSVSETISVLSGRLSSATLLEDRRAAILGLRSFAKEYPASVSSGALRSLIGCLAHDGEDVDTVKVVLETLLMLFSPNEDSPEASEEIALWLADEFTQRLENITLLLDFLETNDFYSRLYSLQLLSAILAARTERTEECIFTAPLGISRLVAILDDNRDVIRSEAITLLTYLTPSSLEIQKLVAFENAFERIFKIIEGEGGVAEGGRVVEDCLILLANLLRMNPHNQTLFRESLCTAVLSRILGEVASSAIEQDEMAGWAQAQRNRNVYALLAVVRLFLMSGAVGTVQNQAEFWRTGLLYHALQLVFIGTFEVQIRAERAIDGHNSGADETANVFTTLLRSPTSSCSSDPYRQWFAAVIMLHLLYDNSRAKALAMTVTEGDEASGEEVVTSIQTVTAQLLGSISREDDPRIAVGYLMLLICWLFEDLDGVNDFLGEGSNVQGLIQVVVKTTGSDIVVQGLCALLLGVVYEFSTKDSPILRQKLHEVLMGRMGRDRYVDRLTKLRAHPWLRDFEVTPQRLDLAGSQRLPDVYFDITFVNFFKDNYSRLLRAIDRDPGTEISFVANGVQQGISRELVDSLRAELGQKDRILGEAQERLSSLENALGQERSDHKRSKETAAIDLSKAKAAQDLLSRKHEEQMQQTRAERQKEKADWQRQMEQARKAAEADAARAQRRFEAEMADLRATSSRLEVDLLKANKSKSQELQSIRETHKAQLTEAEATAADAARRIKALEGKVATAEKKAVELREALETTEEQNRELAERLDSMEKDTKKVEALLVESKEEKKTTQAELDDLLMVFADLEEKANGYRERLKELGEHVSDDENDEEDGDSDEDDSGSESSDEEGWLDTNPGDDEEPQVVISLLDDHVFQDAAAMLSYCKDEHKFDFLAIRDRLGLDFYGCVKLINFIRQRVHEGLSVSNDLPAADFDHDQYLKPVLDNDALIFCLDSLPAAGQPHDQVAAEKVASTDSNETGKVESNESLSKDVQQKNEVLQSELETLTKQFENYRLAVQKTLDQRWGTNEPETDAKSSPAKDGATKPKSSSDYYFESYSYNDIHETMLKDAVRTDAYRDFIYGHKHLFAGKTVLDIGCGTGILSMFCAKAGAKLVIAVDRSEIINKARENIFNNGLSDQITCLKGLIEEVELPVPKVDIIVSEWMGYALLYEAMLPSVIYARDKYLVPGGLLVPSHASLWVAPVCDSEYVCDSITFWRDVYGFDMKAMQAGIYDDARAVVMPSKNICGTSSMFRLFDLHKTTVSDLVFGAGWKTSLYENADSLDGFLVWFDIYFCTSQEAKIEPADATAQSWLSAGKDRVAFTTGPFSKATHWNQCLLLLESHSKQLGHAKGLDLSGEISFAVAPDNPRALTLRMSWTPNSASGEASTQKQAWALN</sequence>
<evidence type="ECO:0000256" key="14">
    <source>
        <dbReference type="ARBA" id="ARBA00049303"/>
    </source>
</evidence>